<dbReference type="InterPro" id="IPR043502">
    <property type="entry name" value="DNA/RNA_pol_sf"/>
</dbReference>
<dbReference type="Pfam" id="PF00078">
    <property type="entry name" value="RVT_1"/>
    <property type="match status" value="1"/>
</dbReference>
<dbReference type="EMBL" id="AZHE01000067">
    <property type="protein sequence ID" value="KHN93700.1"/>
    <property type="molecule type" value="Genomic_DNA"/>
</dbReference>
<sequence length="1787" mass="200146">MSARSKGGGGPASSDVQGSGKCGEASEPIGSQFQFSAPQIRGGRLQSWEEQQAYATKPVNAKKRKTDIGSAFGLHGDELLQAIEDAIVKALRVPLGPNATTGCTEDVRSLRAEVEEIRKGQTQLTQLMNTVMTVLRAPRQETGASPPLSGNSAFPRGTAETSNKKARPLSAQVTQPSWANITESGAGTGWTTVTNGKKKLKKHPRGQRRVLFVRNVQSHDRDPRDIMFEVNKALAHSRAHVTVRLTQMAYTGKGNLTGVMSENACADELLSYAPAVMTAVKKLDPEVAYMEKTEKWLKLRVHGVALDRYMGEGGMEVAREEIELMTGERLPYAPRWIKGDTLAERFDSGSIKRSTLVLTVKSKKAADVILAKGLSFGGRRHEVERFWERGEGRICMRCCGRDHFGQCGEMRQLQGATPGNIEKVPRKEIKSPESSAKGERDAQQPAGDGIGSRARRSLRSWRSGRYHNDACRPRTSHSSTGDPDVFGQEHTRATAAEPTVTPTNKGTPAKDQTVREGDPDPQLQRPDAHLHWRRPWSEEPKWCAYKNQCAKRETRVALAIRNDALDRYVFEERTDLVDSPHIQCLDVWETVNRRKARRTRLVNVYNKARVQGGGYTMDHVDVSRLIEGRTILAGDFNARSPLWDPWVAGRQNAGTVERLIEKRELIINNNDHQPTRCGKNCRSIIDLTLSTRRVGALVTWEIDESLATTSDHEVIVFEWAPLNAAVAERQINASQNWNINRLCSDEQALEAASEHWLELSEGRSLINAWDTSPTELEAEALWIQDSLRAVLDRHAAGRAPRPRSKHWWTEEIKQQRRLFGSARRAYNDGRTSFDEYRRVRNDYYTHIRKAKRLAWERFLEGVFPTDESSKLASDPARCWQALRYTKPQVPSHTPAIKVASIDGQPDKIASTAEEKEGIFMAQAFPPQVVDNEDIQIPDTSAGVSVKQVREALFTQSVNKAPGLDGIGFKVLRLLWQWAEDRVVALVQGCIRTGFHPYTWKTAKGVLLRKQNKPTYSVAKAYRVISLLNCLGKVVERAVAIWIASYCETNEVFHRGQFGCRRGRGTSDAVAQLVAKVENAWSQKRIALALLLDVKGAFDRVNKQKLLLRMIQVGMAGNIVRWVNSFLSDRRAMLVIDGRTGETRSIQAGLPQGSPISPVLFILSVSAMFQWLEDRHMKLQAISFVDDIGLVTECDDVEEGARKLEHIARDAIQWGSDNKADFEVSKTEVLVFSRRRGILQATKDAAIRIGEQTFTVKQEATKWLGFWLDSKLSFKTHFENRIASAKGALQRVSSLSRSNGGLSADLMRRVVVAAVTSVALYGSEIWWRGQKDRVKKVQLLLNSQARAITGLLTSTPLAFLRTESCLPTAQDLLDRRQTSFAVRALNANGDHPTHQLLPANFRLGELYRHEGATGQPSSIGWMRAEKTHRSFGSRLAQQVARHVSYDTEYGFELPRKVDSPTTSPVIRTQGYSQMPQRMQPDNPQQLTLFVSTTKDVSFGLGIAWRECRAWKTKMSSLGNHITTADAAIVAISMGAKNLIPILSRTNHLRAEIVTESRVALAAIQSSEQWTPPVVTGIKRHAHGVEEAGGRVVLTWLSNCEDVEGYKIARAAAQRAAKQQPKEMRSASLSYVKQAIKERWKPTAKMNKHIEDARKSVAARYLQLKSGHAVTGAHLLRIGKVEDAQCWWCGESSQTVAHLLLECRKWRRQRDTMLRKLRARKLSISRRRNLADLKTMFANKTIIEVLQFIENTEVGKKPVGDANKNDSWDIERLDRSADEEDRMLEDGRG</sequence>
<evidence type="ECO:0000259" key="4">
    <source>
        <dbReference type="PROSITE" id="PS50878"/>
    </source>
</evidence>
<dbReference type="SUPFAM" id="SSF56219">
    <property type="entry name" value="DNase I-like"/>
    <property type="match status" value="1"/>
</dbReference>
<dbReference type="Gene3D" id="3.60.10.10">
    <property type="entry name" value="Endonuclease/exonuclease/phosphatase"/>
    <property type="match status" value="1"/>
</dbReference>
<feature type="compositionally biased region" description="Basic residues" evidence="3">
    <location>
        <begin position="453"/>
        <end position="465"/>
    </location>
</feature>
<dbReference type="HOGENOM" id="CLU_233969_0_0_1"/>
<feature type="region of interest" description="Disordered" evidence="3">
    <location>
        <begin position="416"/>
        <end position="531"/>
    </location>
</feature>
<proteinExistence type="predicted"/>
<dbReference type="CDD" id="cd01650">
    <property type="entry name" value="RT_nLTR_like"/>
    <property type="match status" value="1"/>
</dbReference>
<feature type="compositionally biased region" description="Basic and acidic residues" evidence="3">
    <location>
        <begin position="1758"/>
        <end position="1774"/>
    </location>
</feature>
<evidence type="ECO:0000256" key="2">
    <source>
        <dbReference type="ARBA" id="ARBA00023128"/>
    </source>
</evidence>
<feature type="compositionally biased region" description="Basic residues" evidence="3">
    <location>
        <begin position="196"/>
        <end position="205"/>
    </location>
</feature>
<reference evidence="5 6" key="1">
    <citation type="journal article" date="2014" name="Proc. Natl. Acad. Sci. U.S.A.">
        <title>Trajectory and genomic determinants of fungal-pathogen speciation and host adaptation.</title>
        <authorList>
            <person name="Hu X."/>
            <person name="Xiao G."/>
            <person name="Zheng P."/>
            <person name="Shang Y."/>
            <person name="Su Y."/>
            <person name="Zhang X."/>
            <person name="Liu X."/>
            <person name="Zhan S."/>
            <person name="St Leger R.J."/>
            <person name="Wang C."/>
        </authorList>
    </citation>
    <scope>NUCLEOTIDE SEQUENCE [LARGE SCALE GENOMIC DNA]</scope>
    <source>
        <strain evidence="5 6">ARSEF 1941</strain>
    </source>
</reference>
<dbReference type="PANTHER" id="PTHR33481:SF1">
    <property type="entry name" value="ENDONUCLEASE_EXONUCLEASE_PHOSPHATASE DOMAIN-CONTAINING PROTEIN-RELATED"/>
    <property type="match status" value="1"/>
</dbReference>
<keyword evidence="5" id="KW-0695">RNA-directed DNA polymerase</keyword>
<dbReference type="SUPFAM" id="SSF56672">
    <property type="entry name" value="DNA/RNA polymerases"/>
    <property type="match status" value="1"/>
</dbReference>
<accession>A0A0B2WL04</accession>
<dbReference type="InterPro" id="IPR000477">
    <property type="entry name" value="RT_dom"/>
</dbReference>
<comment type="caution">
    <text evidence="5">The sequence shown here is derived from an EMBL/GenBank/DDBJ whole genome shotgun (WGS) entry which is preliminary data.</text>
</comment>
<evidence type="ECO:0000256" key="1">
    <source>
        <dbReference type="ARBA" id="ARBA00004173"/>
    </source>
</evidence>
<feature type="compositionally biased region" description="Basic and acidic residues" evidence="3">
    <location>
        <begin position="423"/>
        <end position="442"/>
    </location>
</feature>
<name>A0A0B2WL04_METAS</name>
<dbReference type="Proteomes" id="UP000030816">
    <property type="component" value="Unassembled WGS sequence"/>
</dbReference>
<dbReference type="GO" id="GO:0003964">
    <property type="term" value="F:RNA-directed DNA polymerase activity"/>
    <property type="evidence" value="ECO:0007669"/>
    <property type="project" value="UniProtKB-KW"/>
</dbReference>
<feature type="region of interest" description="Disordered" evidence="3">
    <location>
        <begin position="1"/>
        <end position="36"/>
    </location>
</feature>
<feature type="compositionally biased region" description="Gly residues" evidence="3">
    <location>
        <begin position="1"/>
        <end position="11"/>
    </location>
</feature>
<keyword evidence="5" id="KW-0808">Transferase</keyword>
<dbReference type="InterPro" id="IPR005135">
    <property type="entry name" value="Endo/exonuclease/phosphatase"/>
</dbReference>
<organism evidence="5 6">
    <name type="scientific">Metarhizium album (strain ARSEF 1941)</name>
    <dbReference type="NCBI Taxonomy" id="1081103"/>
    <lineage>
        <taxon>Eukaryota</taxon>
        <taxon>Fungi</taxon>
        <taxon>Dikarya</taxon>
        <taxon>Ascomycota</taxon>
        <taxon>Pezizomycotina</taxon>
        <taxon>Sordariomycetes</taxon>
        <taxon>Hypocreomycetidae</taxon>
        <taxon>Hypocreales</taxon>
        <taxon>Clavicipitaceae</taxon>
        <taxon>Metarhizium</taxon>
    </lineage>
</organism>
<keyword evidence="6" id="KW-1185">Reference proteome</keyword>
<feature type="region of interest" description="Disordered" evidence="3">
    <location>
        <begin position="140"/>
        <end position="205"/>
    </location>
</feature>
<dbReference type="OrthoDB" id="4842715at2759"/>
<feature type="domain" description="Reverse transcriptase" evidence="4">
    <location>
        <begin position="988"/>
        <end position="1267"/>
    </location>
</feature>
<evidence type="ECO:0000313" key="6">
    <source>
        <dbReference type="Proteomes" id="UP000030816"/>
    </source>
</evidence>
<evidence type="ECO:0000256" key="3">
    <source>
        <dbReference type="SAM" id="MobiDB-lite"/>
    </source>
</evidence>
<dbReference type="GeneID" id="63742892"/>
<keyword evidence="2" id="KW-0496">Mitochondrion</keyword>
<gene>
    <name evidence="5" type="ORF">MAM_08437</name>
</gene>
<evidence type="ECO:0000313" key="5">
    <source>
        <dbReference type="EMBL" id="KHN93700.1"/>
    </source>
</evidence>
<protein>
    <submittedName>
        <fullName evidence="5">Reverse transcriptase</fullName>
    </submittedName>
</protein>
<comment type="subcellular location">
    <subcellularLocation>
        <location evidence="1">Mitochondrion</location>
    </subcellularLocation>
</comment>
<feature type="compositionally biased region" description="Polar residues" evidence="3">
    <location>
        <begin position="171"/>
        <end position="195"/>
    </location>
</feature>
<dbReference type="InterPro" id="IPR036691">
    <property type="entry name" value="Endo/exonu/phosph_ase_sf"/>
</dbReference>
<dbReference type="RefSeq" id="XP_040674766.1">
    <property type="nucleotide sequence ID" value="XM_040827272.1"/>
</dbReference>
<feature type="region of interest" description="Disordered" evidence="3">
    <location>
        <begin position="1758"/>
        <end position="1787"/>
    </location>
</feature>
<dbReference type="GO" id="GO:0005739">
    <property type="term" value="C:mitochondrion"/>
    <property type="evidence" value="ECO:0007669"/>
    <property type="project" value="UniProtKB-SubCell"/>
</dbReference>
<keyword evidence="5" id="KW-0548">Nucleotidyltransferase</keyword>
<dbReference type="PANTHER" id="PTHR33481">
    <property type="entry name" value="REVERSE TRANSCRIPTASE"/>
    <property type="match status" value="1"/>
</dbReference>
<dbReference type="PROSITE" id="PS50878">
    <property type="entry name" value="RT_POL"/>
    <property type="match status" value="1"/>
</dbReference>
<dbReference type="Pfam" id="PF14529">
    <property type="entry name" value="Exo_endo_phos_2"/>
    <property type="match status" value="1"/>
</dbReference>